<keyword evidence="3" id="KW-1185">Reference proteome</keyword>
<dbReference type="Pfam" id="PF03765">
    <property type="entry name" value="CRAL_TRIO_N"/>
    <property type="match status" value="1"/>
</dbReference>
<dbReference type="InterPro" id="IPR011074">
    <property type="entry name" value="CRAL/TRIO_N_dom"/>
</dbReference>
<reference evidence="2" key="1">
    <citation type="submission" date="2020-08" db="EMBL/GenBank/DDBJ databases">
        <title>Multicomponent nature underlies the extraordinary mechanical properties of spider dragline silk.</title>
        <authorList>
            <person name="Kono N."/>
            <person name="Nakamura H."/>
            <person name="Mori M."/>
            <person name="Yoshida Y."/>
            <person name="Ohtoshi R."/>
            <person name="Malay A.D."/>
            <person name="Moran D.A.P."/>
            <person name="Tomita M."/>
            <person name="Numata K."/>
            <person name="Arakawa K."/>
        </authorList>
    </citation>
    <scope>NUCLEOTIDE SEQUENCE</scope>
</reference>
<organism evidence="2 3">
    <name type="scientific">Trichonephila clavipes</name>
    <name type="common">Golden silk orbweaver</name>
    <name type="synonym">Nephila clavipes</name>
    <dbReference type="NCBI Taxonomy" id="2585209"/>
    <lineage>
        <taxon>Eukaryota</taxon>
        <taxon>Metazoa</taxon>
        <taxon>Ecdysozoa</taxon>
        <taxon>Arthropoda</taxon>
        <taxon>Chelicerata</taxon>
        <taxon>Arachnida</taxon>
        <taxon>Araneae</taxon>
        <taxon>Araneomorphae</taxon>
        <taxon>Entelegynae</taxon>
        <taxon>Araneoidea</taxon>
        <taxon>Nephilidae</taxon>
        <taxon>Trichonephila</taxon>
    </lineage>
</organism>
<accession>A0A8X6R339</accession>
<proteinExistence type="predicted"/>
<dbReference type="InterPro" id="IPR036273">
    <property type="entry name" value="CRAL/TRIO_N_dom_sf"/>
</dbReference>
<protein>
    <submittedName>
        <fullName evidence="2">Alpha-tocopherol transfer protein-like</fullName>
    </submittedName>
</protein>
<dbReference type="GO" id="GO:1902936">
    <property type="term" value="F:phosphatidylinositol bisphosphate binding"/>
    <property type="evidence" value="ECO:0007669"/>
    <property type="project" value="TreeGrafter"/>
</dbReference>
<sequence>MTAKYEEIMKAKGFLPYNLHTLPAKFIQKAKEELGETDEIRRTALEHFRKRILEDKKLRMYAPTDDAYLIQFLRARKYDVDKAMGLIHNYLNIIISNPGFFDKLDKEKMFKFLSSGFVNVLPFRDNDGCLVVIIKMDSLPWRQYGGNTQIYFQRSSTTRIWW</sequence>
<feature type="domain" description="CRAL/TRIO N-terminal" evidence="1">
    <location>
        <begin position="65"/>
        <end position="90"/>
    </location>
</feature>
<dbReference type="Gene3D" id="1.10.8.20">
    <property type="entry name" value="N-terminal domain of phosphatidylinositol transfer protein sec14p"/>
    <property type="match status" value="1"/>
</dbReference>
<dbReference type="Proteomes" id="UP000887159">
    <property type="component" value="Unassembled WGS sequence"/>
</dbReference>
<dbReference type="PANTHER" id="PTHR10174">
    <property type="entry name" value="ALPHA-TOCOPHEROL TRANSFER PROTEIN-RELATED"/>
    <property type="match status" value="1"/>
</dbReference>
<comment type="caution">
    <text evidence="2">The sequence shown here is derived from an EMBL/GenBank/DDBJ whole genome shotgun (WGS) entry which is preliminary data.</text>
</comment>
<dbReference type="EMBL" id="BMAU01021035">
    <property type="protein sequence ID" value="GFX87503.1"/>
    <property type="molecule type" value="Genomic_DNA"/>
</dbReference>
<evidence type="ECO:0000313" key="2">
    <source>
        <dbReference type="EMBL" id="GFX87503.1"/>
    </source>
</evidence>
<dbReference type="SMART" id="SM01100">
    <property type="entry name" value="CRAL_TRIO_N"/>
    <property type="match status" value="1"/>
</dbReference>
<name>A0A8X6R339_TRICX</name>
<dbReference type="AlphaFoldDB" id="A0A8X6R339"/>
<dbReference type="SUPFAM" id="SSF46938">
    <property type="entry name" value="CRAL/TRIO N-terminal domain"/>
    <property type="match status" value="1"/>
</dbReference>
<dbReference type="PANTHER" id="PTHR10174:SF208">
    <property type="entry name" value="CRAL-TRIO DOMAIN-CONTAINING PROTEIN DDB_G0278031"/>
    <property type="match status" value="1"/>
</dbReference>
<gene>
    <name evidence="2" type="primary">NCL1_42945</name>
    <name evidence="2" type="ORF">TNCV_1330351</name>
</gene>
<dbReference type="GO" id="GO:0016020">
    <property type="term" value="C:membrane"/>
    <property type="evidence" value="ECO:0007669"/>
    <property type="project" value="TreeGrafter"/>
</dbReference>
<evidence type="ECO:0000313" key="3">
    <source>
        <dbReference type="Proteomes" id="UP000887159"/>
    </source>
</evidence>
<dbReference type="PRINTS" id="PR00180">
    <property type="entry name" value="CRETINALDHBP"/>
</dbReference>
<evidence type="ECO:0000259" key="1">
    <source>
        <dbReference type="SMART" id="SM01100"/>
    </source>
</evidence>